<reference evidence="4" key="1">
    <citation type="journal article" date="2020" name="Stud. Mycol.">
        <title>101 Dothideomycetes genomes: a test case for predicting lifestyles and emergence of pathogens.</title>
        <authorList>
            <person name="Haridas S."/>
            <person name="Albert R."/>
            <person name="Binder M."/>
            <person name="Bloem J."/>
            <person name="Labutti K."/>
            <person name="Salamov A."/>
            <person name="Andreopoulos B."/>
            <person name="Baker S."/>
            <person name="Barry K."/>
            <person name="Bills G."/>
            <person name="Bluhm B."/>
            <person name="Cannon C."/>
            <person name="Castanera R."/>
            <person name="Culley D."/>
            <person name="Daum C."/>
            <person name="Ezra D."/>
            <person name="Gonzalez J."/>
            <person name="Henrissat B."/>
            <person name="Kuo A."/>
            <person name="Liang C."/>
            <person name="Lipzen A."/>
            <person name="Lutzoni F."/>
            <person name="Magnuson J."/>
            <person name="Mondo S."/>
            <person name="Nolan M."/>
            <person name="Ohm R."/>
            <person name="Pangilinan J."/>
            <person name="Park H.-J."/>
            <person name="Ramirez L."/>
            <person name="Alfaro M."/>
            <person name="Sun H."/>
            <person name="Tritt A."/>
            <person name="Yoshinaga Y."/>
            <person name="Zwiers L.-H."/>
            <person name="Turgeon B."/>
            <person name="Goodwin S."/>
            <person name="Spatafora J."/>
            <person name="Crous P."/>
            <person name="Grigoriev I."/>
        </authorList>
    </citation>
    <scope>NUCLEOTIDE SEQUENCE</scope>
    <source>
        <strain evidence="4">CBS 121739</strain>
    </source>
</reference>
<dbReference type="GeneID" id="54489648"/>
<dbReference type="FunFam" id="1.10.8.1310:FF:000005">
    <property type="entry name" value="GTPase-activating protein gyp10"/>
    <property type="match status" value="1"/>
</dbReference>
<keyword evidence="2" id="KW-1133">Transmembrane helix</keyword>
<dbReference type="SUPFAM" id="SSF47923">
    <property type="entry name" value="Ypt/Rab-GAP domain of gyp1p"/>
    <property type="match status" value="2"/>
</dbReference>
<dbReference type="GO" id="GO:0006888">
    <property type="term" value="P:endoplasmic reticulum to Golgi vesicle-mediated transport"/>
    <property type="evidence" value="ECO:0007669"/>
    <property type="project" value="TreeGrafter"/>
</dbReference>
<gene>
    <name evidence="4" type="ORF">EJ05DRAFT_515348</name>
</gene>
<dbReference type="RefSeq" id="XP_033595337.1">
    <property type="nucleotide sequence ID" value="XM_033748594.1"/>
</dbReference>
<feature type="domain" description="Rab-GAP TBC" evidence="3">
    <location>
        <begin position="66"/>
        <end position="252"/>
    </location>
</feature>
<evidence type="ECO:0000313" key="5">
    <source>
        <dbReference type="Proteomes" id="UP000799437"/>
    </source>
</evidence>
<dbReference type="FunFam" id="1.10.472.80:FF:000060">
    <property type="entry name" value="TBC domain protein, putative"/>
    <property type="match status" value="1"/>
</dbReference>
<protein>
    <submittedName>
        <fullName evidence="4">GTPase-activating protein gyp10</fullName>
    </submittedName>
</protein>
<dbReference type="EMBL" id="ML996591">
    <property type="protein sequence ID" value="KAF2752886.1"/>
    <property type="molecule type" value="Genomic_DNA"/>
</dbReference>
<evidence type="ECO:0000259" key="3">
    <source>
        <dbReference type="PROSITE" id="PS50086"/>
    </source>
</evidence>
<dbReference type="InterPro" id="IPR000195">
    <property type="entry name" value="Rab-GAP-TBC_dom"/>
</dbReference>
<dbReference type="Gene3D" id="1.10.472.80">
    <property type="entry name" value="Ypt/Rab-GAP domain of gyp1p, domain 3"/>
    <property type="match status" value="1"/>
</dbReference>
<evidence type="ECO:0000256" key="2">
    <source>
        <dbReference type="SAM" id="Phobius"/>
    </source>
</evidence>
<dbReference type="Proteomes" id="UP000799437">
    <property type="component" value="Unassembled WGS sequence"/>
</dbReference>
<keyword evidence="1" id="KW-0343">GTPase activation</keyword>
<keyword evidence="5" id="KW-1185">Reference proteome</keyword>
<proteinExistence type="predicted"/>
<dbReference type="GO" id="GO:0005096">
    <property type="term" value="F:GTPase activator activity"/>
    <property type="evidence" value="ECO:0007669"/>
    <property type="project" value="UniProtKB-KW"/>
</dbReference>
<evidence type="ECO:0000313" key="4">
    <source>
        <dbReference type="EMBL" id="KAF2752886.1"/>
    </source>
</evidence>
<dbReference type="AlphaFoldDB" id="A0A6A6VSX6"/>
<sequence>MNYPRIAPDIALDEKSDTPKVSDATSIAAADPNIDAREVKVKEVLKACDSKDLGALVRHATSKYGFVKDNVRRVAWQLLLGDRNSASRKKRESWSSLPPHKDEDQVQLDVDRSFVYYPNDENTAQIERRKHDLSYVIVDVLRKHPDLCYFQGYHDIVQVILLVFDDRNIAAYVASRMSLLRIRDFMLPSMTASISHLRLLPPILYTADRELYNHVQGAQPYFALAATLTMYAHDIQEYGDIARLFDFLISQEAVMSIYLYAAIILSRRAELLEVPQDDPQMQHFILSKLPQPLDLDALIARAVELYKAYPPTSLPFRAWANVSPYSVLKTTTEPQKIWSQTDEACMRNFTQHAAQVARQDARQKALSKAKYMAWAYRKPASAVGLAIVVGVFALWLGRNGNSNMFTRSPLFGTLAYKVLGVR</sequence>
<accession>A0A6A6VSX6</accession>
<dbReference type="Gene3D" id="1.10.8.1310">
    <property type="match status" value="1"/>
</dbReference>
<dbReference type="SMART" id="SM00164">
    <property type="entry name" value="TBC"/>
    <property type="match status" value="1"/>
</dbReference>
<dbReference type="InterPro" id="IPR045913">
    <property type="entry name" value="TBC20/Gyp8-like"/>
</dbReference>
<dbReference type="PROSITE" id="PS50086">
    <property type="entry name" value="TBC_RABGAP"/>
    <property type="match status" value="1"/>
</dbReference>
<name>A0A6A6VSX6_9PEZI</name>
<keyword evidence="2" id="KW-0472">Membrane</keyword>
<dbReference type="PANTHER" id="PTHR20913:SF7">
    <property type="entry name" value="RE60063P"/>
    <property type="match status" value="1"/>
</dbReference>
<organism evidence="4 5">
    <name type="scientific">Pseudovirgaria hyperparasitica</name>
    <dbReference type="NCBI Taxonomy" id="470096"/>
    <lineage>
        <taxon>Eukaryota</taxon>
        <taxon>Fungi</taxon>
        <taxon>Dikarya</taxon>
        <taxon>Ascomycota</taxon>
        <taxon>Pezizomycotina</taxon>
        <taxon>Dothideomycetes</taxon>
        <taxon>Dothideomycetes incertae sedis</taxon>
        <taxon>Acrospermales</taxon>
        <taxon>Acrospermaceae</taxon>
        <taxon>Pseudovirgaria</taxon>
    </lineage>
</organism>
<dbReference type="Pfam" id="PF00566">
    <property type="entry name" value="RabGAP-TBC"/>
    <property type="match status" value="1"/>
</dbReference>
<dbReference type="InterPro" id="IPR035969">
    <property type="entry name" value="Rab-GAP_TBC_sf"/>
</dbReference>
<evidence type="ECO:0000256" key="1">
    <source>
        <dbReference type="ARBA" id="ARBA00022468"/>
    </source>
</evidence>
<keyword evidence="2" id="KW-0812">Transmembrane</keyword>
<feature type="transmembrane region" description="Helical" evidence="2">
    <location>
        <begin position="380"/>
        <end position="397"/>
    </location>
</feature>
<dbReference type="GO" id="GO:0005789">
    <property type="term" value="C:endoplasmic reticulum membrane"/>
    <property type="evidence" value="ECO:0007669"/>
    <property type="project" value="TreeGrafter"/>
</dbReference>
<dbReference type="OrthoDB" id="206700at2759"/>
<dbReference type="PANTHER" id="PTHR20913">
    <property type="entry name" value="TBC1 DOMAIN FAMILY MEMBER 20/GTPASE"/>
    <property type="match status" value="1"/>
</dbReference>